<organism evidence="2 3">
    <name type="scientific">Austropuccinia psidii MF-1</name>
    <dbReference type="NCBI Taxonomy" id="1389203"/>
    <lineage>
        <taxon>Eukaryota</taxon>
        <taxon>Fungi</taxon>
        <taxon>Dikarya</taxon>
        <taxon>Basidiomycota</taxon>
        <taxon>Pucciniomycotina</taxon>
        <taxon>Pucciniomycetes</taxon>
        <taxon>Pucciniales</taxon>
        <taxon>Sphaerophragmiaceae</taxon>
        <taxon>Austropuccinia</taxon>
    </lineage>
</organism>
<evidence type="ECO:0000313" key="2">
    <source>
        <dbReference type="EMBL" id="MBW0505140.1"/>
    </source>
</evidence>
<dbReference type="Pfam" id="PF22936">
    <property type="entry name" value="Pol_BBD"/>
    <property type="match status" value="1"/>
</dbReference>
<protein>
    <recommendedName>
        <fullName evidence="1">Retrovirus-related Pol polyprotein from transposon TNT 1-94-like beta-barrel domain-containing protein</fullName>
    </recommendedName>
</protein>
<proteinExistence type="predicted"/>
<evidence type="ECO:0000259" key="1">
    <source>
        <dbReference type="Pfam" id="PF22936"/>
    </source>
</evidence>
<accession>A0A9Q3DKT3</accession>
<dbReference type="EMBL" id="AVOT02018330">
    <property type="protein sequence ID" value="MBW0505140.1"/>
    <property type="molecule type" value="Genomic_DNA"/>
</dbReference>
<keyword evidence="3" id="KW-1185">Reference proteome</keyword>
<name>A0A9Q3DKT3_9BASI</name>
<feature type="domain" description="Retrovirus-related Pol polyprotein from transposon TNT 1-94-like beta-barrel" evidence="1">
    <location>
        <begin position="33"/>
        <end position="115"/>
    </location>
</feature>
<evidence type="ECO:0000313" key="3">
    <source>
        <dbReference type="Proteomes" id="UP000765509"/>
    </source>
</evidence>
<gene>
    <name evidence="2" type="ORF">O181_044855</name>
</gene>
<dbReference type="Proteomes" id="UP000765509">
    <property type="component" value="Unassembled WGS sequence"/>
</dbReference>
<dbReference type="InterPro" id="IPR054722">
    <property type="entry name" value="PolX-like_BBD"/>
</dbReference>
<sequence length="158" mass="17356">MWPRLVEVGAEDPGIEVLQAGVDDVENLTCELVCDTGASHSLTGDLSSLFFCHLTSAIPVSVAKKQSGYQSHVTGIGSLLYPGLDGRLVVIHGVYYCPDATCTLISPAALIRAGCTFCFDINNNMLLCDCDRQPLLRVMFYKNLHWWSMPPFYKPTPN</sequence>
<reference evidence="2" key="1">
    <citation type="submission" date="2021-03" db="EMBL/GenBank/DDBJ databases">
        <title>Draft genome sequence of rust myrtle Austropuccinia psidii MF-1, a brazilian biotype.</title>
        <authorList>
            <person name="Quecine M.C."/>
            <person name="Pachon D.M.R."/>
            <person name="Bonatelli M.L."/>
            <person name="Correr F.H."/>
            <person name="Franceschini L.M."/>
            <person name="Leite T.F."/>
            <person name="Margarido G.R.A."/>
            <person name="Almeida C.A."/>
            <person name="Ferrarezi J.A."/>
            <person name="Labate C.A."/>
        </authorList>
    </citation>
    <scope>NUCLEOTIDE SEQUENCE</scope>
    <source>
        <strain evidence="2">MF-1</strain>
    </source>
</reference>
<comment type="caution">
    <text evidence="2">The sequence shown here is derived from an EMBL/GenBank/DDBJ whole genome shotgun (WGS) entry which is preliminary data.</text>
</comment>
<dbReference type="AlphaFoldDB" id="A0A9Q3DKT3"/>